<dbReference type="EMBL" id="NPBQ01000133">
    <property type="protein sequence ID" value="PAD81035.1"/>
    <property type="molecule type" value="Genomic_DNA"/>
</dbReference>
<dbReference type="GO" id="GO:0005737">
    <property type="term" value="C:cytoplasm"/>
    <property type="evidence" value="ECO:0007669"/>
    <property type="project" value="TreeGrafter"/>
</dbReference>
<dbReference type="AlphaFoldDB" id="A0A268F6M1"/>
<name>A0A268F6M1_NIACI</name>
<dbReference type="Gene3D" id="3.40.630.30">
    <property type="match status" value="1"/>
</dbReference>
<dbReference type="PANTHER" id="PTHR43792">
    <property type="entry name" value="GNAT FAMILY, PUTATIVE (AFU_ORTHOLOGUE AFUA_3G00765)-RELATED-RELATED"/>
    <property type="match status" value="1"/>
</dbReference>
<dbReference type="Pfam" id="PF13302">
    <property type="entry name" value="Acetyltransf_3"/>
    <property type="match status" value="1"/>
</dbReference>
<sequence>MFPILETERLLLREIKKEDAGDLFAYFSNEEVMQYYGQEAFTSMEQVEALIGHFANNFENQRGIRWGMQIKGTTRLIGTLGLNNLVLSHKRAEIGYEINPEYGRSGYTSEAVQKVVSYALEELHLNRVGAMIYLENEASNKLIQKLGFQHEGILRKYYEQNAKAFDINVYSILKDE</sequence>
<gene>
    <name evidence="1" type="ORF">CHH57_22100</name>
</gene>
<dbReference type="PANTHER" id="PTHR43792:SF9">
    <property type="entry name" value="RIBOSOMAL-PROTEIN-ALANINE ACETYLTRANSFERASE"/>
    <property type="match status" value="1"/>
</dbReference>
<dbReference type="Proteomes" id="UP000216961">
    <property type="component" value="Unassembled WGS sequence"/>
</dbReference>
<dbReference type="SUPFAM" id="SSF55729">
    <property type="entry name" value="Acyl-CoA N-acyltransferases (Nat)"/>
    <property type="match status" value="1"/>
</dbReference>
<evidence type="ECO:0000313" key="1">
    <source>
        <dbReference type="EMBL" id="PAD81035.1"/>
    </source>
</evidence>
<dbReference type="InterPro" id="IPR016181">
    <property type="entry name" value="Acyl_CoA_acyltransferase"/>
</dbReference>
<accession>A0A268F6M1</accession>
<reference evidence="1 2" key="1">
    <citation type="submission" date="2017-07" db="EMBL/GenBank/DDBJ databases">
        <title>Isolation and whole genome analysis of endospore-forming bacteria from heroin.</title>
        <authorList>
            <person name="Kalinowski J."/>
            <person name="Ahrens B."/>
            <person name="Al-Dilaimi A."/>
            <person name="Winkler A."/>
            <person name="Wibberg D."/>
            <person name="Schleenbecker U."/>
            <person name="Ruckert C."/>
            <person name="Wolfel R."/>
            <person name="Grass G."/>
        </authorList>
    </citation>
    <scope>NUCLEOTIDE SEQUENCE [LARGE SCALE GENOMIC DNA]</scope>
    <source>
        <strain evidence="1 2">7521-2</strain>
    </source>
</reference>
<proteinExistence type="predicted"/>
<dbReference type="RefSeq" id="WP_095333740.1">
    <property type="nucleotide sequence ID" value="NZ_CP026031.1"/>
</dbReference>
<dbReference type="InterPro" id="IPR000182">
    <property type="entry name" value="GNAT_dom"/>
</dbReference>
<dbReference type="PROSITE" id="PS51186">
    <property type="entry name" value="GNAT"/>
    <property type="match status" value="1"/>
</dbReference>
<dbReference type="InterPro" id="IPR051531">
    <property type="entry name" value="N-acetyltransferase"/>
</dbReference>
<organism evidence="1 2">
    <name type="scientific">Niallia circulans</name>
    <name type="common">Bacillus circulans</name>
    <dbReference type="NCBI Taxonomy" id="1397"/>
    <lineage>
        <taxon>Bacteria</taxon>
        <taxon>Bacillati</taxon>
        <taxon>Bacillota</taxon>
        <taxon>Bacilli</taxon>
        <taxon>Bacillales</taxon>
        <taxon>Bacillaceae</taxon>
        <taxon>Niallia</taxon>
    </lineage>
</organism>
<dbReference type="KEGG" id="bcir:C2I06_07380"/>
<comment type="caution">
    <text evidence="1">The sequence shown here is derived from an EMBL/GenBank/DDBJ whole genome shotgun (WGS) entry which is preliminary data.</text>
</comment>
<evidence type="ECO:0000313" key="2">
    <source>
        <dbReference type="Proteomes" id="UP000216961"/>
    </source>
</evidence>
<protein>
    <submittedName>
        <fullName evidence="1">GNAT family N-acetyltransferase</fullName>
    </submittedName>
</protein>
<dbReference type="GO" id="GO:0008999">
    <property type="term" value="F:protein-N-terminal-alanine acetyltransferase activity"/>
    <property type="evidence" value="ECO:0007669"/>
    <property type="project" value="TreeGrafter"/>
</dbReference>